<accession>A0A2M6UMY0</accession>
<dbReference type="Pfam" id="PF00501">
    <property type="entry name" value="AMP-binding"/>
    <property type="match status" value="1"/>
</dbReference>
<dbReference type="PROSITE" id="PS00455">
    <property type="entry name" value="AMP_BINDING"/>
    <property type="match status" value="1"/>
</dbReference>
<dbReference type="GO" id="GO:0031956">
    <property type="term" value="F:medium-chain fatty acid-CoA ligase activity"/>
    <property type="evidence" value="ECO:0007669"/>
    <property type="project" value="TreeGrafter"/>
</dbReference>
<evidence type="ECO:0008006" key="7">
    <source>
        <dbReference type="Google" id="ProtNLM"/>
    </source>
</evidence>
<comment type="caution">
    <text evidence="5">The sequence shown here is derived from an EMBL/GenBank/DDBJ whole genome shotgun (WGS) entry which is preliminary data.</text>
</comment>
<evidence type="ECO:0000256" key="2">
    <source>
        <dbReference type="ARBA" id="ARBA00022598"/>
    </source>
</evidence>
<dbReference type="InterPro" id="IPR020845">
    <property type="entry name" value="AMP-binding_CS"/>
</dbReference>
<evidence type="ECO:0000313" key="5">
    <source>
        <dbReference type="EMBL" id="PIT05916.1"/>
    </source>
</evidence>
<evidence type="ECO:0000259" key="3">
    <source>
        <dbReference type="Pfam" id="PF00501"/>
    </source>
</evidence>
<name>A0A2M6UMY0_9BRAD</name>
<dbReference type="AlphaFoldDB" id="A0A2M6UMY0"/>
<reference evidence="5 6" key="1">
    <citation type="submission" date="2015-06" db="EMBL/GenBank/DDBJ databases">
        <title>Comparative genome analysis of nirS-carrying Bradyrhizobium sp. strains.</title>
        <authorList>
            <person name="Ishii S."/>
            <person name="Jang J."/>
            <person name="Nishizawa T."/>
            <person name="Senoo K."/>
        </authorList>
    </citation>
    <scope>NUCLEOTIDE SEQUENCE [LARGE SCALE GENOMIC DNA]</scope>
    <source>
        <strain evidence="5 6">TSA1</strain>
    </source>
</reference>
<evidence type="ECO:0000256" key="1">
    <source>
        <dbReference type="ARBA" id="ARBA00006432"/>
    </source>
</evidence>
<dbReference type="Proteomes" id="UP000228930">
    <property type="component" value="Unassembled WGS sequence"/>
</dbReference>
<dbReference type="InterPro" id="IPR045851">
    <property type="entry name" value="AMP-bd_C_sf"/>
</dbReference>
<dbReference type="SUPFAM" id="SSF56801">
    <property type="entry name" value="Acetyl-CoA synthetase-like"/>
    <property type="match status" value="1"/>
</dbReference>
<sequence>MGRRRCLGEKIAFADADRSVTFAEFSQRVDSLVDSFHRLGLKPGDRIALLSRNSVAAMECIATAKAGFIVAPLNWRLAPSELIALLRDCAPNVLVCDVQWASVASAELLDHVAIRTRIVVGAAREGWLSFEDVVAMGRADEAHAEAKGDDTAFLIYTSGTTGTPKAAMISHRGVVANGVASAREAIGVTADDRVLCVMPLFHVGGLCYYLLPSFMAGATSILRPAFEVNDLVESLASQAVTNVHLVPTMISDLVAHPHASSAAGNLRRIVYAGSTMPVALLERVMKVFPSCAFSQSYGLTEGGIVTTLGPEEHRRAAGSETHAHLLQSCGRALSETDLRLVDANGENCKAGLPGEVLVRSGRIMKGYWNLPEKTAEIFSGDYLRTGDIGCLDADGYLYLVDRKNDMIVTGGENVFPSEVEQVLYRSPDVAEAAVFGIADARWIEKVVAAVVLRGGSDATPETLARFARQHLASYKCPKAIFIVRDLPRNGVGKISRKDLRQVFGEGDPKRSGRSTAT</sequence>
<proteinExistence type="inferred from homology"/>
<protein>
    <recommendedName>
        <fullName evidence="7">AMP-dependent synthetase</fullName>
    </recommendedName>
</protein>
<dbReference type="InterPro" id="IPR025110">
    <property type="entry name" value="AMP-bd_C"/>
</dbReference>
<feature type="domain" description="AMP-dependent synthetase/ligase" evidence="3">
    <location>
        <begin position="8"/>
        <end position="368"/>
    </location>
</feature>
<organism evidence="5 6">
    <name type="scientific">Bradyrhizobium nitroreducens</name>
    <dbReference type="NCBI Taxonomy" id="709803"/>
    <lineage>
        <taxon>Bacteria</taxon>
        <taxon>Pseudomonadati</taxon>
        <taxon>Pseudomonadota</taxon>
        <taxon>Alphaproteobacteria</taxon>
        <taxon>Hyphomicrobiales</taxon>
        <taxon>Nitrobacteraceae</taxon>
        <taxon>Bradyrhizobium</taxon>
    </lineage>
</organism>
<keyword evidence="2" id="KW-0436">Ligase</keyword>
<dbReference type="InterPro" id="IPR042099">
    <property type="entry name" value="ANL_N_sf"/>
</dbReference>
<dbReference type="Gene3D" id="3.40.50.12780">
    <property type="entry name" value="N-terminal domain of ligase-like"/>
    <property type="match status" value="1"/>
</dbReference>
<dbReference type="GO" id="GO:0006631">
    <property type="term" value="P:fatty acid metabolic process"/>
    <property type="evidence" value="ECO:0007669"/>
    <property type="project" value="TreeGrafter"/>
</dbReference>
<dbReference type="InterPro" id="IPR000873">
    <property type="entry name" value="AMP-dep_synth/lig_dom"/>
</dbReference>
<dbReference type="Pfam" id="PF13193">
    <property type="entry name" value="AMP-binding_C"/>
    <property type="match status" value="1"/>
</dbReference>
<comment type="similarity">
    <text evidence="1">Belongs to the ATP-dependent AMP-binding enzyme family.</text>
</comment>
<evidence type="ECO:0000259" key="4">
    <source>
        <dbReference type="Pfam" id="PF13193"/>
    </source>
</evidence>
<dbReference type="PANTHER" id="PTHR43201">
    <property type="entry name" value="ACYL-COA SYNTHETASE"/>
    <property type="match status" value="1"/>
</dbReference>
<dbReference type="Gene3D" id="3.30.300.30">
    <property type="match status" value="1"/>
</dbReference>
<dbReference type="EMBL" id="LFJC01000003">
    <property type="protein sequence ID" value="PIT05916.1"/>
    <property type="molecule type" value="Genomic_DNA"/>
</dbReference>
<dbReference type="PANTHER" id="PTHR43201:SF5">
    <property type="entry name" value="MEDIUM-CHAIN ACYL-COA LIGASE ACSF2, MITOCHONDRIAL"/>
    <property type="match status" value="1"/>
</dbReference>
<keyword evidence="6" id="KW-1185">Reference proteome</keyword>
<evidence type="ECO:0000313" key="6">
    <source>
        <dbReference type="Proteomes" id="UP000228930"/>
    </source>
</evidence>
<feature type="domain" description="AMP-binding enzyme C-terminal" evidence="4">
    <location>
        <begin position="418"/>
        <end position="493"/>
    </location>
</feature>
<gene>
    <name evidence="5" type="ORF">TSA1_06025</name>
</gene>